<keyword evidence="3" id="KW-1185">Reference proteome</keyword>
<organism evidence="2 3">
    <name type="scientific">Microbispora bryophytorum</name>
    <dbReference type="NCBI Taxonomy" id="1460882"/>
    <lineage>
        <taxon>Bacteria</taxon>
        <taxon>Bacillati</taxon>
        <taxon>Actinomycetota</taxon>
        <taxon>Actinomycetes</taxon>
        <taxon>Streptosporangiales</taxon>
        <taxon>Streptosporangiaceae</taxon>
        <taxon>Microbispora</taxon>
    </lineage>
</organism>
<comment type="caution">
    <text evidence="2">The sequence shown here is derived from an EMBL/GenBank/DDBJ whole genome shotgun (WGS) entry which is preliminary data.</text>
</comment>
<dbReference type="OrthoDB" id="3577345at2"/>
<dbReference type="Gene3D" id="2.130.10.10">
    <property type="entry name" value="YVTN repeat-like/Quinoprotein amine dehydrogenase"/>
    <property type="match status" value="1"/>
</dbReference>
<evidence type="ECO:0000259" key="1">
    <source>
        <dbReference type="Pfam" id="PF13360"/>
    </source>
</evidence>
<accession>A0A8H9GYN2</accession>
<proteinExistence type="predicted"/>
<evidence type="ECO:0000313" key="2">
    <source>
        <dbReference type="EMBL" id="GGN98960.1"/>
    </source>
</evidence>
<dbReference type="InterPro" id="IPR002372">
    <property type="entry name" value="PQQ_rpt_dom"/>
</dbReference>
<protein>
    <recommendedName>
        <fullName evidence="1">Pyrrolo-quinoline quinone repeat domain-containing protein</fullName>
    </recommendedName>
</protein>
<dbReference type="RefSeq" id="WP_142567681.1">
    <property type="nucleotide sequence ID" value="NZ_BMMN01000001.1"/>
</dbReference>
<sequence length="501" mass="53642">MALVSRRLNTGLKLVFVSGLLLFAVVPPAMPVVFPPLASPDAAVEVTDEGSVAGRLGETVLWTTDIGTSPDTVRVTTRTGSYVVTESLPDEATAPTGNGRRVISARSVLTGLPAWRIISGHPDDGSFDPFYYLLGAVAQRVIIDIPSLRIVRGLDVATGRIGWETRLPDGCLSLRTTNEISDSDTDAYGNGKTWGPVTERIAGLLTRCADTGTTLLGFDVLTGALRWRRAADPADEVALGLHKGVFVVDGQTSLTVVGDDGRVLFDEAAWYPEVTVMEHAVAIYIGTSDNELRSIDRRTGRILWRRPAPARFSGISESDGHVVVSQYLNFPLTGQGVPSLETVIDPMTGRTLPSPTWVERGIIDPDAWPDPCALVTEADLRSRSARSYSVTTAPAPPQFGLPTPEICRIGFDSGISISIRLVWAARSEHAAKALLGQLHGVMGESEAHGIADTAYFYDGNRDGILLRQGTVILSVRASGDAPLAQWAAKTVARHLRGTEDG</sequence>
<gene>
    <name evidence="2" type="ORF">GCM10011574_04070</name>
</gene>
<reference evidence="2" key="2">
    <citation type="submission" date="2020-09" db="EMBL/GenBank/DDBJ databases">
        <authorList>
            <person name="Sun Q."/>
            <person name="Zhou Y."/>
        </authorList>
    </citation>
    <scope>NUCLEOTIDE SEQUENCE</scope>
    <source>
        <strain evidence="2">CGMCC 4.7138</strain>
    </source>
</reference>
<name>A0A8H9GYN2_9ACTN</name>
<dbReference type="SUPFAM" id="SSF50998">
    <property type="entry name" value="Quinoprotein alcohol dehydrogenase-like"/>
    <property type="match status" value="1"/>
</dbReference>
<reference evidence="2" key="1">
    <citation type="journal article" date="2014" name="Int. J. Syst. Evol. Microbiol.">
        <title>Complete genome sequence of Corynebacterium casei LMG S-19264T (=DSM 44701T), isolated from a smear-ripened cheese.</title>
        <authorList>
            <consortium name="US DOE Joint Genome Institute (JGI-PGF)"/>
            <person name="Walter F."/>
            <person name="Albersmeier A."/>
            <person name="Kalinowski J."/>
            <person name="Ruckert C."/>
        </authorList>
    </citation>
    <scope>NUCLEOTIDE SEQUENCE</scope>
    <source>
        <strain evidence="2">CGMCC 4.7138</strain>
    </source>
</reference>
<dbReference type="InterPro" id="IPR011047">
    <property type="entry name" value="Quinoprotein_ADH-like_sf"/>
</dbReference>
<dbReference type="Proteomes" id="UP000653480">
    <property type="component" value="Unassembled WGS sequence"/>
</dbReference>
<evidence type="ECO:0000313" key="3">
    <source>
        <dbReference type="Proteomes" id="UP000653480"/>
    </source>
</evidence>
<dbReference type="AlphaFoldDB" id="A0A8H9GYN2"/>
<dbReference type="Pfam" id="PF13360">
    <property type="entry name" value="PQQ_2"/>
    <property type="match status" value="1"/>
</dbReference>
<dbReference type="InterPro" id="IPR015943">
    <property type="entry name" value="WD40/YVTN_repeat-like_dom_sf"/>
</dbReference>
<dbReference type="EMBL" id="BMMN01000001">
    <property type="protein sequence ID" value="GGN98960.1"/>
    <property type="molecule type" value="Genomic_DNA"/>
</dbReference>
<feature type="domain" description="Pyrrolo-quinoline quinone repeat" evidence="1">
    <location>
        <begin position="151"/>
        <end position="312"/>
    </location>
</feature>